<evidence type="ECO:0000256" key="1">
    <source>
        <dbReference type="ARBA" id="ARBA00010556"/>
    </source>
</evidence>
<keyword evidence="2" id="KW-0732">Signal</keyword>
<gene>
    <name evidence="5" type="ORF">C8D90_11423</name>
</gene>
<dbReference type="Pfam" id="PF01835">
    <property type="entry name" value="MG2"/>
    <property type="match status" value="1"/>
</dbReference>
<dbReference type="InterPro" id="IPR001599">
    <property type="entry name" value="Macroglobln_a2"/>
</dbReference>
<proteinExistence type="inferred from homology"/>
<name>A0A370Q6Y6_9GAMM</name>
<dbReference type="PANTHER" id="PTHR40094">
    <property type="entry name" value="ALPHA-2-MACROGLOBULIN HOMOLOG"/>
    <property type="match status" value="1"/>
</dbReference>
<dbReference type="Gene3D" id="2.60.40.10">
    <property type="entry name" value="Immunoglobulins"/>
    <property type="match status" value="1"/>
</dbReference>
<reference evidence="5 6" key="1">
    <citation type="submission" date="2018-07" db="EMBL/GenBank/DDBJ databases">
        <title>Genomic Encyclopedia of Type Strains, Phase IV (KMG-IV): sequencing the most valuable type-strain genomes for metagenomic binning, comparative biology and taxonomic classification.</title>
        <authorList>
            <person name="Goeker M."/>
        </authorList>
    </citation>
    <scope>NUCLEOTIDE SEQUENCE [LARGE SCALE GENOMIC DNA]</scope>
    <source>
        <strain evidence="5 6">DSM 103736</strain>
    </source>
</reference>
<protein>
    <recommendedName>
        <fullName evidence="7">Alpha-2-macroglobulin family protein</fullName>
    </recommendedName>
</protein>
<evidence type="ECO:0000313" key="5">
    <source>
        <dbReference type="EMBL" id="RDK84104.1"/>
    </source>
</evidence>
<dbReference type="PANTHER" id="PTHR40094:SF1">
    <property type="entry name" value="UBIQUITIN DOMAIN-CONTAINING PROTEIN"/>
    <property type="match status" value="1"/>
</dbReference>
<feature type="signal peptide" evidence="2">
    <location>
        <begin position="1"/>
        <end position="19"/>
    </location>
</feature>
<feature type="domain" description="Alpha-2-macroglobulin" evidence="4">
    <location>
        <begin position="851"/>
        <end position="941"/>
    </location>
</feature>
<dbReference type="SMART" id="SM01359">
    <property type="entry name" value="A2M_N_2"/>
    <property type="match status" value="1"/>
</dbReference>
<evidence type="ECO:0000256" key="2">
    <source>
        <dbReference type="SAM" id="SignalP"/>
    </source>
</evidence>
<dbReference type="Proteomes" id="UP000254848">
    <property type="component" value="Unassembled WGS sequence"/>
</dbReference>
<feature type="domain" description="Alpha-2-macroglobulin bait region" evidence="3">
    <location>
        <begin position="640"/>
        <end position="786"/>
    </location>
</feature>
<dbReference type="Gene3D" id="1.50.10.20">
    <property type="match status" value="1"/>
</dbReference>
<comment type="caution">
    <text evidence="5">The sequence shown here is derived from an EMBL/GenBank/DDBJ whole genome shotgun (WGS) entry which is preliminary data.</text>
</comment>
<evidence type="ECO:0008006" key="7">
    <source>
        <dbReference type="Google" id="ProtNLM"/>
    </source>
</evidence>
<evidence type="ECO:0000259" key="3">
    <source>
        <dbReference type="SMART" id="SM01359"/>
    </source>
</evidence>
<dbReference type="Gene3D" id="2.60.40.1930">
    <property type="match status" value="1"/>
</dbReference>
<dbReference type="SUPFAM" id="SSF48239">
    <property type="entry name" value="Terpenoid cyclases/Protein prenyltransferases"/>
    <property type="match status" value="1"/>
</dbReference>
<dbReference type="InterPro" id="IPR011625">
    <property type="entry name" value="A2M_N_BRD"/>
</dbReference>
<keyword evidence="6" id="KW-1185">Reference proteome</keyword>
<evidence type="ECO:0000259" key="4">
    <source>
        <dbReference type="SMART" id="SM01360"/>
    </source>
</evidence>
<dbReference type="InterPro" id="IPR051802">
    <property type="entry name" value="YfhM-like"/>
</dbReference>
<evidence type="ECO:0000313" key="6">
    <source>
        <dbReference type="Proteomes" id="UP000254848"/>
    </source>
</evidence>
<dbReference type="GO" id="GO:0004866">
    <property type="term" value="F:endopeptidase inhibitor activity"/>
    <property type="evidence" value="ECO:0007669"/>
    <property type="project" value="InterPro"/>
</dbReference>
<accession>A0A370Q6Y6</accession>
<organism evidence="5 6">
    <name type="scientific">Enterobacillus tribolii</name>
    <dbReference type="NCBI Taxonomy" id="1487935"/>
    <lineage>
        <taxon>Bacteria</taxon>
        <taxon>Pseudomonadati</taxon>
        <taxon>Pseudomonadota</taxon>
        <taxon>Gammaproteobacteria</taxon>
        <taxon>Enterobacterales</taxon>
        <taxon>Hafniaceae</taxon>
        <taxon>Enterobacillus</taxon>
    </lineage>
</organism>
<sequence length="1514" mass="167098">MRGLAACALLLLASAGARAGDGLPPSGYSPADESFFLLSDSSFTSEESARVRLEAPGRDYRRFRMEEYGGADIRVYRIPKPTEFLRKQKNLHRIKVEPNYQGEGLSNTLTYLWDNWYGKSRRVMQRAFSSDTRTEVTQALPELKVGDAILRPGPFVQQPQFAPLKNLPLVTEFRYPLWDAKGVQPPADVRMQGSSSEFLEPVPGNVYVPLGKLKPGLYLVEALIGKYRATTLVFVADSVAMSKIAGGELLVWVADKKAGTPLPGARILWSDGLGVMSSGVTGDDGTLRLRHASPERSYVLGEDRDGGVFVSENFYYDSEIYNTKLYVFTDRPMYRPGDWVEVKVLGREFKNARDSVAIQPAQGKLTVLDANGTPLQTLNVSIDGQSGGQTRFQLPDSAVAGGYDLRMEYRGQTYASAFRVASYIKPHFEISLALDKDDFKTGEPVTGNLQLLYPDGKPVPGARVQIGLRAQQMSMVENDLQYLGQFPVQLDSTELVSDSKGRVPLSLPAADKPSRYMLTVFASDGAAYRVKTSKEILIERGSARYRVETPARFSSAGEEVTFSYRSEQPTDVVPVRYEWIRLEDQKQEQGQLAAGEHSFRIRFAQPGNYSITLRDEHGLILGAGSHAVSGEGALATAGTVAIVFDKAQYRTGETARALVTFPEPVSEALLTLERDRVENLALLSRPADWLKVERLNDAQYAVMIPVKDNFAPNLTFSVLYTKNAQYSFQNAGIKVVTPQIDVQVKTDKEQYRPGDVVSVDIATLFDGKPAASRLTVSVVDEMVYALQPEITPAIDQFFYHPRRNNVRTSASLAFISYDLALPGVPVAPGRANRSERGVKVLERPRREDVDTAAWQPDLVTDAQGKTRFSFRMPDSLTRWRITVRAQNADGQVGQMKTFVRSEKTLYLKWSAPTLFRAADKPVLGMFVFNQGEAVNNAELLTDYADHEVRQKITLHKGANYVKVPVEALRSGVMSVQLLQNGQEADALQVALMVTDDAWPLARKQNLQLEGGETPLVLPQDAYNLRLRINDTARAVFNNNLDDLLSEPYGGVINTASRLLPLSLVYPSMLQADEKAARHLRQIMQDNRLRLLQMAGPSARFAWWGGGADADAFLTAYAYYADWYASQALGVALPADHWQRVLDIYGEQAGTMPPLQRALAISFAREMKLPVASLLRGLASTLENKQDSGRVFPDFDDRLDSLVMFAPDSALGDAVARVLTASLMRQENISSSALEAQLPRAMALIAASEQPFAHIVALLEQGGDMQRVVERLRELAPAQPGPERALAMTWLFNRAGASQNTVLPEPGAGWQERRGAGGEPYWQWTGKGLPAAIVMPEGLFPPLNAVLSYDRPQDAQAEASSETATLTRRLLKLIPGDSAFTFTTEEVTDGVVSSDALYLDEIVLSGGEETPLRYGMLEIPLPPGGEVEETTWGINVSLTNDGKDAASLEKARNENGRLAYMVPVSRLEGEVVYRHLLRFSQKGSFKMPAARYLRAYAPQEQALDQSGSMRSVTVK</sequence>
<feature type="chain" id="PRO_5016803827" description="Alpha-2-macroglobulin family protein" evidence="2">
    <location>
        <begin position="20"/>
        <end position="1514"/>
    </location>
</feature>
<dbReference type="SMART" id="SM01360">
    <property type="entry name" value="A2M"/>
    <property type="match status" value="1"/>
</dbReference>
<dbReference type="InterPro" id="IPR008930">
    <property type="entry name" value="Terpenoid_cyclase/PrenylTrfase"/>
</dbReference>
<dbReference type="Pfam" id="PF00207">
    <property type="entry name" value="A2M"/>
    <property type="match status" value="1"/>
</dbReference>
<dbReference type="Pfam" id="PF07703">
    <property type="entry name" value="A2M_BRD"/>
    <property type="match status" value="1"/>
</dbReference>
<dbReference type="InterPro" id="IPR002890">
    <property type="entry name" value="MG2"/>
</dbReference>
<comment type="similarity">
    <text evidence="1">Belongs to the protease inhibitor I39 (alpha-2-macroglobulin) family. Bacterial alpha-2-macroglobulin subfamily.</text>
</comment>
<dbReference type="InterPro" id="IPR013783">
    <property type="entry name" value="Ig-like_fold"/>
</dbReference>
<dbReference type="EMBL" id="QRAP01000014">
    <property type="protein sequence ID" value="RDK84104.1"/>
    <property type="molecule type" value="Genomic_DNA"/>
</dbReference>